<dbReference type="AlphaFoldDB" id="A0A8I0MXI9"/>
<protein>
    <submittedName>
        <fullName evidence="1">Uncharacterized protein</fullName>
    </submittedName>
</protein>
<dbReference type="RefSeq" id="WP_125251877.1">
    <property type="nucleotide sequence ID" value="NZ_AQHF01000028.1"/>
</dbReference>
<dbReference type="Proteomes" id="UP000660708">
    <property type="component" value="Unassembled WGS sequence"/>
</dbReference>
<evidence type="ECO:0000313" key="2">
    <source>
        <dbReference type="Proteomes" id="UP000660708"/>
    </source>
</evidence>
<reference evidence="1 2" key="1">
    <citation type="submission" date="2015-06" db="EMBL/GenBank/DDBJ databases">
        <title>Genome sequence of Pseudoalteromonas peptidolytica.</title>
        <authorList>
            <person name="Xie B.-B."/>
            <person name="Rong J.-C."/>
            <person name="Qin Q.-L."/>
            <person name="Zhang Y.-Z."/>
        </authorList>
    </citation>
    <scope>NUCLEOTIDE SEQUENCE [LARGE SCALE GENOMIC DNA]</scope>
    <source>
        <strain evidence="1 2">F12-50-A1</strain>
    </source>
</reference>
<organism evidence="1 2">
    <name type="scientific">Pseudoalteromonas peptidolytica F12-50-A1</name>
    <dbReference type="NCBI Taxonomy" id="1315280"/>
    <lineage>
        <taxon>Bacteria</taxon>
        <taxon>Pseudomonadati</taxon>
        <taxon>Pseudomonadota</taxon>
        <taxon>Gammaproteobacteria</taxon>
        <taxon>Alteromonadales</taxon>
        <taxon>Pseudoalteromonadaceae</taxon>
        <taxon>Pseudoalteromonas</taxon>
    </lineage>
</organism>
<evidence type="ECO:0000313" key="1">
    <source>
        <dbReference type="EMBL" id="MBE0347842.1"/>
    </source>
</evidence>
<gene>
    <name evidence="1" type="ORF">PPEP_a4204</name>
</gene>
<sequence>MVLPALNNARLGDRWVGICVCHPTPIPMTGTILRRGAKTVIAQGKPKARFGDITSSSCGHKGVIVTASGFTRAEKKNDARITDLVTGCNIGVIVSGASKVKTA</sequence>
<name>A0A8I0MXI9_9GAMM</name>
<proteinExistence type="predicted"/>
<dbReference type="CDD" id="cd14740">
    <property type="entry name" value="PAAR_4"/>
    <property type="match status" value="1"/>
</dbReference>
<dbReference type="EMBL" id="AQHF01000028">
    <property type="protein sequence ID" value="MBE0347842.1"/>
    <property type="molecule type" value="Genomic_DNA"/>
</dbReference>
<accession>A0A8I0MXI9</accession>
<keyword evidence="2" id="KW-1185">Reference proteome</keyword>
<dbReference type="Gene3D" id="2.60.200.60">
    <property type="match status" value="1"/>
</dbReference>
<comment type="caution">
    <text evidence="1">The sequence shown here is derived from an EMBL/GenBank/DDBJ whole genome shotgun (WGS) entry which is preliminary data.</text>
</comment>